<dbReference type="AlphaFoldDB" id="A0A657LL80"/>
<dbReference type="SUPFAM" id="SSF55486">
    <property type="entry name" value="Metalloproteases ('zincins'), catalytic domain"/>
    <property type="match status" value="1"/>
</dbReference>
<protein>
    <recommendedName>
        <fullName evidence="11">Peptidase metallopeptidase domain-containing protein</fullName>
    </recommendedName>
</protein>
<dbReference type="PROSITE" id="PS00330">
    <property type="entry name" value="HEMOLYSIN_CALCIUM"/>
    <property type="match status" value="4"/>
</dbReference>
<comment type="caution">
    <text evidence="12">The sequence shown here is derived from an EMBL/GenBank/DDBJ whole genome shotgun (WGS) entry which is preliminary data.</text>
</comment>
<dbReference type="SUPFAM" id="SSF51120">
    <property type="entry name" value="beta-Roll"/>
    <property type="match status" value="3"/>
</dbReference>
<dbReference type="PANTHER" id="PTHR38340:SF1">
    <property type="entry name" value="S-LAYER PROTEIN"/>
    <property type="match status" value="1"/>
</dbReference>
<dbReference type="InterPro" id="IPR011049">
    <property type="entry name" value="Serralysin-like_metalloprot_C"/>
</dbReference>
<dbReference type="Pfam" id="PF08548">
    <property type="entry name" value="Peptidase_M10_C"/>
    <property type="match status" value="2"/>
</dbReference>
<evidence type="ECO:0000256" key="7">
    <source>
        <dbReference type="ARBA" id="ARBA00022737"/>
    </source>
</evidence>
<dbReference type="InterPro" id="IPR024079">
    <property type="entry name" value="MetalloPept_cat_dom_sf"/>
</dbReference>
<dbReference type="SMART" id="SM00235">
    <property type="entry name" value="ZnMc"/>
    <property type="match status" value="1"/>
</dbReference>
<feature type="region of interest" description="Disordered" evidence="10">
    <location>
        <begin position="329"/>
        <end position="360"/>
    </location>
</feature>
<dbReference type="EMBL" id="LSRP01000151">
    <property type="protein sequence ID" value="OJF90007.1"/>
    <property type="molecule type" value="Genomic_DNA"/>
</dbReference>
<keyword evidence="8" id="KW-0378">Hydrolase</keyword>
<proteinExistence type="inferred from homology"/>
<dbReference type="GO" id="GO:0006508">
    <property type="term" value="P:proteolysis"/>
    <property type="evidence" value="ECO:0007669"/>
    <property type="project" value="UniProtKB-KW"/>
</dbReference>
<evidence type="ECO:0000256" key="1">
    <source>
        <dbReference type="ARBA" id="ARBA00001913"/>
    </source>
</evidence>
<dbReference type="PRINTS" id="PR00313">
    <property type="entry name" value="CABNDNGRPT"/>
</dbReference>
<accession>A0A657LL80</accession>
<keyword evidence="13" id="KW-1185">Reference proteome</keyword>
<dbReference type="Pfam" id="PF00353">
    <property type="entry name" value="HemolysinCabind"/>
    <property type="match status" value="3"/>
</dbReference>
<evidence type="ECO:0000256" key="6">
    <source>
        <dbReference type="ARBA" id="ARBA00022723"/>
    </source>
</evidence>
<dbReference type="GO" id="GO:0008270">
    <property type="term" value="F:zinc ion binding"/>
    <property type="evidence" value="ECO:0007669"/>
    <property type="project" value="InterPro"/>
</dbReference>
<comment type="similarity">
    <text evidence="3">Belongs to the peptidase M10B family.</text>
</comment>
<name>A0A657LL80_9HYPH</name>
<organism evidence="12 13">
    <name type="scientific">Pararhizobium antarcticum</name>
    <dbReference type="NCBI Taxonomy" id="1798805"/>
    <lineage>
        <taxon>Bacteria</taxon>
        <taxon>Pseudomonadati</taxon>
        <taxon>Pseudomonadota</taxon>
        <taxon>Alphaproteobacteria</taxon>
        <taxon>Hyphomicrobiales</taxon>
        <taxon>Rhizobiaceae</taxon>
        <taxon>Rhizobium/Agrobacterium group</taxon>
        <taxon>Pararhizobium</taxon>
    </lineage>
</organism>
<dbReference type="InterPro" id="IPR006026">
    <property type="entry name" value="Peptidase_Metallo"/>
</dbReference>
<dbReference type="Proteomes" id="UP000182661">
    <property type="component" value="Unassembled WGS sequence"/>
</dbReference>
<comment type="subcellular location">
    <subcellularLocation>
        <location evidence="2">Secreted</location>
    </subcellularLocation>
</comment>
<feature type="compositionally biased region" description="Polar residues" evidence="10">
    <location>
        <begin position="332"/>
        <end position="353"/>
    </location>
</feature>
<dbReference type="InterPro" id="IPR034033">
    <property type="entry name" value="Serralysin-like"/>
</dbReference>
<evidence type="ECO:0000256" key="3">
    <source>
        <dbReference type="ARBA" id="ARBA00009490"/>
    </source>
</evidence>
<evidence type="ECO:0000256" key="10">
    <source>
        <dbReference type="SAM" id="MobiDB-lite"/>
    </source>
</evidence>
<dbReference type="Gene3D" id="3.40.390.10">
    <property type="entry name" value="Collagenase (Catalytic Domain)"/>
    <property type="match status" value="1"/>
</dbReference>
<dbReference type="GO" id="GO:0031012">
    <property type="term" value="C:extracellular matrix"/>
    <property type="evidence" value="ECO:0007669"/>
    <property type="project" value="InterPro"/>
</dbReference>
<dbReference type="GO" id="GO:0005509">
    <property type="term" value="F:calcium ion binding"/>
    <property type="evidence" value="ECO:0007669"/>
    <property type="project" value="InterPro"/>
</dbReference>
<keyword evidence="4" id="KW-0964">Secreted</keyword>
<dbReference type="InterPro" id="IPR001343">
    <property type="entry name" value="Hemolysn_Ca-bd"/>
</dbReference>
<dbReference type="PANTHER" id="PTHR38340">
    <property type="entry name" value="S-LAYER PROTEIN"/>
    <property type="match status" value="1"/>
</dbReference>
<keyword evidence="7" id="KW-0677">Repeat</keyword>
<dbReference type="OrthoDB" id="223957at2"/>
<evidence type="ECO:0000313" key="13">
    <source>
        <dbReference type="Proteomes" id="UP000182661"/>
    </source>
</evidence>
<dbReference type="InterPro" id="IPR050557">
    <property type="entry name" value="RTX_toxin/Mannuronan_C5-epim"/>
</dbReference>
<dbReference type="CDD" id="cd04277">
    <property type="entry name" value="ZnMc_serralysin_like"/>
    <property type="match status" value="1"/>
</dbReference>
<dbReference type="Gene3D" id="2.150.10.10">
    <property type="entry name" value="Serralysin-like metalloprotease, C-terminal"/>
    <property type="match status" value="3"/>
</dbReference>
<dbReference type="GO" id="GO:0004222">
    <property type="term" value="F:metalloendopeptidase activity"/>
    <property type="evidence" value="ECO:0007669"/>
    <property type="project" value="InterPro"/>
</dbReference>
<evidence type="ECO:0000256" key="8">
    <source>
        <dbReference type="ARBA" id="ARBA00022801"/>
    </source>
</evidence>
<sequence>MTGTNKTIKFVADTGNQLIDGLISTYAWGGTAITYAFPTSASSYSYAGEKNDGFASISSAQIKAARFALDKSTGTAANDGFSVEGFTNLSISEGSASTATLRFAQSNEPATAHAYYPFADASGGDIWFGTDYNYRSPVAGNYEWHTLIHELGHALGLKHGHETEFPGALPSNKDSLEYSVMTYRTFIGDDAQGYKYEAFGAPQTFMMADIAALQHMYGADFSTNNGNTVYKWTPGSGNTIVDGTIAVAPGANRIFATIWDGGGVDTFDLTSYRTGLKVDLRAGQHSLFSEDQLAYLDGGPNDGYARGNIFNTLLYNGNTRSLIENVKGGSGNDSLRGNQLANSLSGNDGNDTLNGDKGNDKLYGGAGNDTLIGGSGADTLSGGTGTDTASYATATKGVVANLAAPQQNTNDAAGDTYSSIENLTGSDFSDRLYGNSGNNVISAGKGNDLLVGGAGADRFSGGTGTDTVAYTNATKGVVVNFNTPAANTNDARGDSFSSIENLTGSSYADKLYGNSGANAITGGGGADLLSGGGGRDWLYGGADADDLYGGSGADVFVYKAVTDTGKTVAAADTIFDFSILDGDRIDLSAIDANIKVSGNQAFSFVGTFTGASAEVRFVKATSDTYVYGDVDGDKKTDFIINLDDAVTMQQSYFIL</sequence>
<reference evidence="12 13" key="1">
    <citation type="submission" date="2016-02" db="EMBL/GenBank/DDBJ databases">
        <title>Genome sequencing of a beta-galactosidase producing bacteria Rhizobium sp. 59.</title>
        <authorList>
            <person name="Wang D."/>
            <person name="Kot W."/>
            <person name="Qin Y."/>
            <person name="Hansen L."/>
            <person name="Naqvi K."/>
            <person name="Rensing C."/>
        </authorList>
    </citation>
    <scope>NUCLEOTIDE SEQUENCE [LARGE SCALE GENOMIC DNA]</scope>
    <source>
        <strain evidence="12 13">59</strain>
    </source>
</reference>
<comment type="cofactor">
    <cofactor evidence="1">
        <name>Ca(2+)</name>
        <dbReference type="ChEBI" id="CHEBI:29108"/>
    </cofactor>
</comment>
<dbReference type="Pfam" id="PF00413">
    <property type="entry name" value="Peptidase_M10"/>
    <property type="match status" value="1"/>
</dbReference>
<gene>
    <name evidence="12" type="ORF">AX760_08750</name>
</gene>
<evidence type="ECO:0000256" key="2">
    <source>
        <dbReference type="ARBA" id="ARBA00004613"/>
    </source>
</evidence>
<evidence type="ECO:0000259" key="11">
    <source>
        <dbReference type="SMART" id="SM00235"/>
    </source>
</evidence>
<keyword evidence="5" id="KW-0645">Protease</keyword>
<dbReference type="GO" id="GO:0005615">
    <property type="term" value="C:extracellular space"/>
    <property type="evidence" value="ECO:0007669"/>
    <property type="project" value="InterPro"/>
</dbReference>
<dbReference type="InterPro" id="IPR001818">
    <property type="entry name" value="Pept_M10_metallopeptidase"/>
</dbReference>
<evidence type="ECO:0000313" key="12">
    <source>
        <dbReference type="EMBL" id="OJF90007.1"/>
    </source>
</evidence>
<evidence type="ECO:0000256" key="9">
    <source>
        <dbReference type="ARBA" id="ARBA00022833"/>
    </source>
</evidence>
<keyword evidence="6" id="KW-0479">Metal-binding</keyword>
<feature type="domain" description="Peptidase metallopeptidase" evidence="11">
    <location>
        <begin position="24"/>
        <end position="198"/>
    </location>
</feature>
<dbReference type="InterPro" id="IPR013858">
    <property type="entry name" value="Peptidase_M10B_C"/>
</dbReference>
<dbReference type="InterPro" id="IPR018511">
    <property type="entry name" value="Hemolysin-typ_Ca-bd_CS"/>
</dbReference>
<keyword evidence="9" id="KW-0862">Zinc</keyword>
<evidence type="ECO:0000256" key="5">
    <source>
        <dbReference type="ARBA" id="ARBA00022670"/>
    </source>
</evidence>
<evidence type="ECO:0000256" key="4">
    <source>
        <dbReference type="ARBA" id="ARBA00022525"/>
    </source>
</evidence>